<sequence length="337" mass="37316">MARKSLRIGVVGLGAAAQVSHIPALKRIDDLELVAVCDRDAEKTERVAQKFQIPRWTSRFDDLLIDDGLDAIDICTPNYLHAPMTIAALEAGKHVLCERPLARSGEEAHQMLKVAVKSDRVLMCAVQHRFRADAQLLRKFVEKGDLGPIFFAKAGWLRQRTAWDSDEWRRQKRESGGGVVLDLGFQMLDLSLWVMGGPSVDSVTASVHRSKKGEVEDSATAFLRLDNGATLTLELTWGLLMEKDFAYLNLFGSGGAALLNPLRVHKGMHGTLVNVTPTMDTSRNQYKQSLETQLAHFADALRKGQQPMGNAQEILPVMQLMDAVYRSAELGKEVKLG</sequence>
<dbReference type="GO" id="GO:0000166">
    <property type="term" value="F:nucleotide binding"/>
    <property type="evidence" value="ECO:0007669"/>
    <property type="project" value="InterPro"/>
</dbReference>
<dbReference type="Gene3D" id="3.30.360.10">
    <property type="entry name" value="Dihydrodipicolinate Reductase, domain 2"/>
    <property type="match status" value="1"/>
</dbReference>
<dbReference type="SUPFAM" id="SSF51735">
    <property type="entry name" value="NAD(P)-binding Rossmann-fold domains"/>
    <property type="match status" value="1"/>
</dbReference>
<dbReference type="Gene3D" id="3.40.50.720">
    <property type="entry name" value="NAD(P)-binding Rossmann-like Domain"/>
    <property type="match status" value="1"/>
</dbReference>
<evidence type="ECO:0000259" key="1">
    <source>
        <dbReference type="Pfam" id="PF01408"/>
    </source>
</evidence>
<evidence type="ECO:0000259" key="2">
    <source>
        <dbReference type="Pfam" id="PF22725"/>
    </source>
</evidence>
<dbReference type="SUPFAM" id="SSF55347">
    <property type="entry name" value="Glyceraldehyde-3-phosphate dehydrogenase-like, C-terminal domain"/>
    <property type="match status" value="1"/>
</dbReference>
<organism evidence="3 4">
    <name type="scientific">Eiseniibacteriota bacterium</name>
    <dbReference type="NCBI Taxonomy" id="2212470"/>
    <lineage>
        <taxon>Bacteria</taxon>
        <taxon>Candidatus Eiseniibacteriota</taxon>
    </lineage>
</organism>
<dbReference type="InterPro" id="IPR000683">
    <property type="entry name" value="Gfo/Idh/MocA-like_OxRdtase_N"/>
</dbReference>
<feature type="domain" description="GFO/IDH/MocA-like oxidoreductase" evidence="2">
    <location>
        <begin position="135"/>
        <end position="255"/>
    </location>
</feature>
<dbReference type="Pfam" id="PF22725">
    <property type="entry name" value="GFO_IDH_MocA_C3"/>
    <property type="match status" value="1"/>
</dbReference>
<evidence type="ECO:0000313" key="3">
    <source>
        <dbReference type="EMBL" id="TMQ68632.1"/>
    </source>
</evidence>
<accession>A0A538TYB8</accession>
<dbReference type="Pfam" id="PF01408">
    <property type="entry name" value="GFO_IDH_MocA"/>
    <property type="match status" value="1"/>
</dbReference>
<evidence type="ECO:0000313" key="4">
    <source>
        <dbReference type="Proteomes" id="UP000316609"/>
    </source>
</evidence>
<gene>
    <name evidence="3" type="ORF">E6K78_00470</name>
</gene>
<reference evidence="3 4" key="1">
    <citation type="journal article" date="2019" name="Nat. Microbiol.">
        <title>Mediterranean grassland soil C-N compound turnover is dependent on rainfall and depth, and is mediated by genomically divergent microorganisms.</title>
        <authorList>
            <person name="Diamond S."/>
            <person name="Andeer P.F."/>
            <person name="Li Z."/>
            <person name="Crits-Christoph A."/>
            <person name="Burstein D."/>
            <person name="Anantharaman K."/>
            <person name="Lane K.R."/>
            <person name="Thomas B.C."/>
            <person name="Pan C."/>
            <person name="Northen T.R."/>
            <person name="Banfield J.F."/>
        </authorList>
    </citation>
    <scope>NUCLEOTIDE SEQUENCE [LARGE SCALE GENOMIC DNA]</scope>
    <source>
        <strain evidence="3">WS_8</strain>
    </source>
</reference>
<dbReference type="AlphaFoldDB" id="A0A538TYB8"/>
<dbReference type="InterPro" id="IPR055170">
    <property type="entry name" value="GFO_IDH_MocA-like_dom"/>
</dbReference>
<proteinExistence type="predicted"/>
<dbReference type="InterPro" id="IPR036291">
    <property type="entry name" value="NAD(P)-bd_dom_sf"/>
</dbReference>
<dbReference type="InterPro" id="IPR052515">
    <property type="entry name" value="Gfo/Idh/MocA_Oxidoreductase"/>
</dbReference>
<feature type="domain" description="Gfo/Idh/MocA-like oxidoreductase N-terminal" evidence="1">
    <location>
        <begin position="6"/>
        <end position="124"/>
    </location>
</feature>
<protein>
    <submittedName>
        <fullName evidence="3">Gfo/Idh/MocA family oxidoreductase</fullName>
    </submittedName>
</protein>
<dbReference type="PANTHER" id="PTHR43249:SF1">
    <property type="entry name" value="D-GLUCOSIDE 3-DEHYDROGENASE"/>
    <property type="match status" value="1"/>
</dbReference>
<dbReference type="Proteomes" id="UP000316609">
    <property type="component" value="Unassembled WGS sequence"/>
</dbReference>
<comment type="caution">
    <text evidence="3">The sequence shown here is derived from an EMBL/GenBank/DDBJ whole genome shotgun (WGS) entry which is preliminary data.</text>
</comment>
<name>A0A538TYB8_UNCEI</name>
<dbReference type="PANTHER" id="PTHR43249">
    <property type="entry name" value="UDP-N-ACETYL-2-AMINO-2-DEOXY-D-GLUCURONATE OXIDASE"/>
    <property type="match status" value="1"/>
</dbReference>
<dbReference type="EMBL" id="VBOY01000006">
    <property type="protein sequence ID" value="TMQ68632.1"/>
    <property type="molecule type" value="Genomic_DNA"/>
</dbReference>